<protein>
    <submittedName>
        <fullName evidence="4">Phospholipid-transporting ATPase IIB</fullName>
    </submittedName>
</protein>
<gene>
    <name evidence="2" type="ORF">OFLC_LOCUS10816</name>
</gene>
<sequence length="82" mass="9404">MANVGRDHQVRKDQRGNADRKVKKAMTVRMENLDHKVNQDQMVRLAPTDVMAETVNLAYLVLLDYQGKMQTIVRVHCLVAVQ</sequence>
<evidence type="ECO:0000313" key="4">
    <source>
        <dbReference type="WBParaSite" id="OFLC_0001081901-mRNA-1"/>
    </source>
</evidence>
<reference evidence="4" key="1">
    <citation type="submission" date="2016-06" db="UniProtKB">
        <authorList>
            <consortium name="WormBaseParasite"/>
        </authorList>
    </citation>
    <scope>IDENTIFICATION</scope>
</reference>
<feature type="region of interest" description="Disordered" evidence="1">
    <location>
        <begin position="1"/>
        <end position="22"/>
    </location>
</feature>
<dbReference type="Proteomes" id="UP000267606">
    <property type="component" value="Unassembled WGS sequence"/>
</dbReference>
<name>A0A183HTK7_9BILA</name>
<reference evidence="2 3" key="2">
    <citation type="submission" date="2018-11" db="EMBL/GenBank/DDBJ databases">
        <authorList>
            <consortium name="Pathogen Informatics"/>
        </authorList>
    </citation>
    <scope>NUCLEOTIDE SEQUENCE [LARGE SCALE GENOMIC DNA]</scope>
</reference>
<dbReference type="EMBL" id="UZAJ01014862">
    <property type="protein sequence ID" value="VDO71553.1"/>
    <property type="molecule type" value="Genomic_DNA"/>
</dbReference>
<evidence type="ECO:0000313" key="2">
    <source>
        <dbReference type="EMBL" id="VDO71553.1"/>
    </source>
</evidence>
<proteinExistence type="predicted"/>
<keyword evidence="3" id="KW-1185">Reference proteome</keyword>
<organism evidence="4">
    <name type="scientific">Onchocerca flexuosa</name>
    <dbReference type="NCBI Taxonomy" id="387005"/>
    <lineage>
        <taxon>Eukaryota</taxon>
        <taxon>Metazoa</taxon>
        <taxon>Ecdysozoa</taxon>
        <taxon>Nematoda</taxon>
        <taxon>Chromadorea</taxon>
        <taxon>Rhabditida</taxon>
        <taxon>Spirurina</taxon>
        <taxon>Spiruromorpha</taxon>
        <taxon>Filarioidea</taxon>
        <taxon>Onchocercidae</taxon>
        <taxon>Onchocerca</taxon>
    </lineage>
</organism>
<evidence type="ECO:0000256" key="1">
    <source>
        <dbReference type="SAM" id="MobiDB-lite"/>
    </source>
</evidence>
<dbReference type="WBParaSite" id="OFLC_0001081901-mRNA-1">
    <property type="protein sequence ID" value="OFLC_0001081901-mRNA-1"/>
    <property type="gene ID" value="OFLC_0001081901"/>
</dbReference>
<accession>A0A183HTK7</accession>
<feature type="compositionally biased region" description="Basic and acidic residues" evidence="1">
    <location>
        <begin position="1"/>
        <end position="20"/>
    </location>
</feature>
<dbReference type="AlphaFoldDB" id="A0A183HTK7"/>
<evidence type="ECO:0000313" key="3">
    <source>
        <dbReference type="Proteomes" id="UP000267606"/>
    </source>
</evidence>